<dbReference type="InterPro" id="IPR006458">
    <property type="entry name" value="Ovate_C"/>
</dbReference>
<feature type="domain" description="OVATE" evidence="7">
    <location>
        <begin position="110"/>
        <end position="170"/>
    </location>
</feature>
<dbReference type="PROSITE" id="PS51754">
    <property type="entry name" value="OVATE"/>
    <property type="match status" value="1"/>
</dbReference>
<keyword evidence="9" id="KW-1185">Reference proteome</keyword>
<keyword evidence="5" id="KW-0539">Nucleus</keyword>
<dbReference type="PANTHER" id="PTHR34042">
    <property type="entry name" value="TRANSCRIPTION REPRESSOR OFP17"/>
    <property type="match status" value="1"/>
</dbReference>
<dbReference type="InterPro" id="IPR044686">
    <property type="entry name" value="OFP17"/>
</dbReference>
<organism evidence="8 9">
    <name type="scientific">Zizania palustris</name>
    <name type="common">Northern wild rice</name>
    <dbReference type="NCBI Taxonomy" id="103762"/>
    <lineage>
        <taxon>Eukaryota</taxon>
        <taxon>Viridiplantae</taxon>
        <taxon>Streptophyta</taxon>
        <taxon>Embryophyta</taxon>
        <taxon>Tracheophyta</taxon>
        <taxon>Spermatophyta</taxon>
        <taxon>Magnoliopsida</taxon>
        <taxon>Liliopsida</taxon>
        <taxon>Poales</taxon>
        <taxon>Poaceae</taxon>
        <taxon>BOP clade</taxon>
        <taxon>Oryzoideae</taxon>
        <taxon>Oryzeae</taxon>
        <taxon>Zizaniinae</taxon>
        <taxon>Zizania</taxon>
    </lineage>
</organism>
<gene>
    <name evidence="8" type="ORF">GUJ93_ZPchr0013g35719</name>
</gene>
<evidence type="ECO:0000313" key="9">
    <source>
        <dbReference type="Proteomes" id="UP000729402"/>
    </source>
</evidence>
<accession>A0A8J5X0L5</accession>
<feature type="compositionally biased region" description="Low complexity" evidence="6">
    <location>
        <begin position="63"/>
        <end position="75"/>
    </location>
</feature>
<dbReference type="GO" id="GO:0005634">
    <property type="term" value="C:nucleus"/>
    <property type="evidence" value="ECO:0007669"/>
    <property type="project" value="UniProtKB-SubCell"/>
</dbReference>
<reference evidence="8" key="2">
    <citation type="submission" date="2021-02" db="EMBL/GenBank/DDBJ databases">
        <authorList>
            <person name="Kimball J.A."/>
            <person name="Haas M.W."/>
            <person name="Macchietto M."/>
            <person name="Kono T."/>
            <person name="Duquette J."/>
            <person name="Shao M."/>
        </authorList>
    </citation>
    <scope>NUCLEOTIDE SEQUENCE</scope>
    <source>
        <tissue evidence="8">Fresh leaf tissue</tissue>
    </source>
</reference>
<evidence type="ECO:0000256" key="1">
    <source>
        <dbReference type="ARBA" id="ARBA00004123"/>
    </source>
</evidence>
<evidence type="ECO:0000256" key="4">
    <source>
        <dbReference type="ARBA" id="ARBA00023163"/>
    </source>
</evidence>
<evidence type="ECO:0000259" key="7">
    <source>
        <dbReference type="PROSITE" id="PS51754"/>
    </source>
</evidence>
<proteinExistence type="predicted"/>
<name>A0A8J5X0L5_ZIZPA</name>
<dbReference type="PANTHER" id="PTHR34042:SF7">
    <property type="entry name" value="OS07G0679100 PROTEIN"/>
    <property type="match status" value="1"/>
</dbReference>
<dbReference type="Proteomes" id="UP000729402">
    <property type="component" value="Unassembled WGS sequence"/>
</dbReference>
<feature type="region of interest" description="Disordered" evidence="6">
    <location>
        <begin position="53"/>
        <end position="75"/>
    </location>
</feature>
<dbReference type="GO" id="GO:0045892">
    <property type="term" value="P:negative regulation of DNA-templated transcription"/>
    <property type="evidence" value="ECO:0007669"/>
    <property type="project" value="InterPro"/>
</dbReference>
<dbReference type="EMBL" id="JAAALK010000079">
    <property type="protein sequence ID" value="KAG8099105.1"/>
    <property type="molecule type" value="Genomic_DNA"/>
</dbReference>
<comment type="subcellular location">
    <subcellularLocation>
        <location evidence="1">Nucleus</location>
    </subcellularLocation>
</comment>
<keyword evidence="2" id="KW-0678">Repressor</keyword>
<dbReference type="AlphaFoldDB" id="A0A8J5X0L5"/>
<reference evidence="8" key="1">
    <citation type="journal article" date="2021" name="bioRxiv">
        <title>Whole Genome Assembly and Annotation of Northern Wild Rice, Zizania palustris L., Supports a Whole Genome Duplication in the Zizania Genus.</title>
        <authorList>
            <person name="Haas M."/>
            <person name="Kono T."/>
            <person name="Macchietto M."/>
            <person name="Millas R."/>
            <person name="McGilp L."/>
            <person name="Shao M."/>
            <person name="Duquette J."/>
            <person name="Hirsch C.N."/>
            <person name="Kimball J."/>
        </authorList>
    </citation>
    <scope>NUCLEOTIDE SEQUENCE</scope>
    <source>
        <tissue evidence="8">Fresh leaf tissue</tissue>
    </source>
</reference>
<sequence length="188" mass="20421">MLALLKRRPLAAPLLLGRAVVGRMNNNNHRRRRRAGSFSSVRAVFWPLMSMRSDADRPPPSPSLNSPAAASTTTTGAGAALAPLQAQLHTGEAAAAAPLASTKPRPSCDNNADVEEACRSFEKHLMDMLVERKVIRDLMDVEELLCCLEKLRSPLFVQLVARFYGELCMDLFSGRDTDTSSGAEGLTI</sequence>
<protein>
    <recommendedName>
        <fullName evidence="7">OVATE domain-containing protein</fullName>
    </recommendedName>
</protein>
<dbReference type="OrthoDB" id="1871608at2759"/>
<comment type="caution">
    <text evidence="8">The sequence shown here is derived from an EMBL/GenBank/DDBJ whole genome shotgun (WGS) entry which is preliminary data.</text>
</comment>
<keyword evidence="4" id="KW-0804">Transcription</keyword>
<evidence type="ECO:0000256" key="3">
    <source>
        <dbReference type="ARBA" id="ARBA00023015"/>
    </source>
</evidence>
<evidence type="ECO:0000256" key="6">
    <source>
        <dbReference type="SAM" id="MobiDB-lite"/>
    </source>
</evidence>
<evidence type="ECO:0000256" key="5">
    <source>
        <dbReference type="ARBA" id="ARBA00023242"/>
    </source>
</evidence>
<evidence type="ECO:0000313" key="8">
    <source>
        <dbReference type="EMBL" id="KAG8099105.1"/>
    </source>
</evidence>
<evidence type="ECO:0000256" key="2">
    <source>
        <dbReference type="ARBA" id="ARBA00022491"/>
    </source>
</evidence>
<keyword evidence="3" id="KW-0805">Transcription regulation</keyword>